<keyword evidence="2" id="KW-1133">Transmembrane helix</keyword>
<keyword evidence="2" id="KW-0472">Membrane</keyword>
<evidence type="ECO:0000256" key="1">
    <source>
        <dbReference type="SAM" id="MobiDB-lite"/>
    </source>
</evidence>
<protein>
    <recommendedName>
        <fullName evidence="5">PH domain-containing protein</fullName>
    </recommendedName>
</protein>
<feature type="region of interest" description="Disordered" evidence="1">
    <location>
        <begin position="1"/>
        <end position="23"/>
    </location>
</feature>
<evidence type="ECO:0000256" key="2">
    <source>
        <dbReference type="SAM" id="Phobius"/>
    </source>
</evidence>
<dbReference type="Proteomes" id="UP001597151">
    <property type="component" value="Unassembled WGS sequence"/>
</dbReference>
<organism evidence="3 4">
    <name type="scientific">Seohaeicola saemankumensis</name>
    <dbReference type="NCBI Taxonomy" id="481181"/>
    <lineage>
        <taxon>Bacteria</taxon>
        <taxon>Pseudomonadati</taxon>
        <taxon>Pseudomonadota</taxon>
        <taxon>Alphaproteobacteria</taxon>
        <taxon>Rhodobacterales</taxon>
        <taxon>Roseobacteraceae</taxon>
        <taxon>Seohaeicola</taxon>
    </lineage>
</organism>
<sequence>MKSILSPATAGATKGQAAPERAPRHGWRAVSGLSRFIGVVLMLAAVGVWLISAPLMDAQMMLLRLGVSVLFMCLGLVLLHAGRRTARDEIHLDRRAGELRHIRRGHDGIGRVRQRITLNKLTEVVIDEDRLLLRGDCGQILLELSGLERDQLLSLQKQVQSV</sequence>
<dbReference type="RefSeq" id="WP_380789663.1">
    <property type="nucleotide sequence ID" value="NZ_JBHTKR010000002.1"/>
</dbReference>
<comment type="caution">
    <text evidence="3">The sequence shown here is derived from an EMBL/GenBank/DDBJ whole genome shotgun (WGS) entry which is preliminary data.</text>
</comment>
<name>A0ABW3TAW1_9RHOB</name>
<keyword evidence="2" id="KW-0812">Transmembrane</keyword>
<accession>A0ABW3TAW1</accession>
<feature type="transmembrane region" description="Helical" evidence="2">
    <location>
        <begin position="62"/>
        <end position="82"/>
    </location>
</feature>
<evidence type="ECO:0000313" key="3">
    <source>
        <dbReference type="EMBL" id="MFD1194269.1"/>
    </source>
</evidence>
<evidence type="ECO:0000313" key="4">
    <source>
        <dbReference type="Proteomes" id="UP001597151"/>
    </source>
</evidence>
<feature type="transmembrane region" description="Helical" evidence="2">
    <location>
        <begin position="33"/>
        <end position="55"/>
    </location>
</feature>
<gene>
    <name evidence="3" type="ORF">ACFQ3C_06275</name>
</gene>
<dbReference type="EMBL" id="JBHTKR010000002">
    <property type="protein sequence ID" value="MFD1194269.1"/>
    <property type="molecule type" value="Genomic_DNA"/>
</dbReference>
<keyword evidence="4" id="KW-1185">Reference proteome</keyword>
<reference evidence="4" key="1">
    <citation type="journal article" date="2019" name="Int. J. Syst. Evol. Microbiol.">
        <title>The Global Catalogue of Microorganisms (GCM) 10K type strain sequencing project: providing services to taxonomists for standard genome sequencing and annotation.</title>
        <authorList>
            <consortium name="The Broad Institute Genomics Platform"/>
            <consortium name="The Broad Institute Genome Sequencing Center for Infectious Disease"/>
            <person name="Wu L."/>
            <person name="Ma J."/>
        </authorList>
    </citation>
    <scope>NUCLEOTIDE SEQUENCE [LARGE SCALE GENOMIC DNA]</scope>
    <source>
        <strain evidence="4">CCUG 55328</strain>
    </source>
</reference>
<evidence type="ECO:0008006" key="5">
    <source>
        <dbReference type="Google" id="ProtNLM"/>
    </source>
</evidence>
<proteinExistence type="predicted"/>